<evidence type="ECO:0000256" key="6">
    <source>
        <dbReference type="HAMAP-Rule" id="MF_00265"/>
    </source>
</evidence>
<feature type="binding site" evidence="6">
    <location>
        <position position="105"/>
    </location>
    <ligand>
        <name>Mg(2+)</name>
        <dbReference type="ChEBI" id="CHEBI:18420"/>
    </ligand>
</feature>
<dbReference type="CDD" id="cd09873">
    <property type="entry name" value="PIN_Pae0151-like"/>
    <property type="match status" value="1"/>
</dbReference>
<evidence type="ECO:0000259" key="7">
    <source>
        <dbReference type="Pfam" id="PF01850"/>
    </source>
</evidence>
<comment type="similarity">
    <text evidence="6">Belongs to the PINc/VapC protein family.</text>
</comment>
<evidence type="ECO:0000313" key="9">
    <source>
        <dbReference type="Proteomes" id="UP001196068"/>
    </source>
</evidence>
<dbReference type="EMBL" id="JAAEDH010000005">
    <property type="protein sequence ID" value="MBR0654760.1"/>
    <property type="molecule type" value="Genomic_DNA"/>
</dbReference>
<evidence type="ECO:0000256" key="2">
    <source>
        <dbReference type="ARBA" id="ARBA00022722"/>
    </source>
</evidence>
<dbReference type="Proteomes" id="UP001196068">
    <property type="component" value="Unassembled WGS sequence"/>
</dbReference>
<evidence type="ECO:0000256" key="4">
    <source>
        <dbReference type="ARBA" id="ARBA00022801"/>
    </source>
</evidence>
<accession>A0AAF1JVT3</accession>
<keyword evidence="3 6" id="KW-0479">Metal-binding</keyword>
<comment type="function">
    <text evidence="6">Toxic component of a toxin-antitoxin (TA) system. An RNase.</text>
</comment>
<keyword evidence="5 6" id="KW-0460">Magnesium</keyword>
<dbReference type="InterPro" id="IPR029060">
    <property type="entry name" value="PIN-like_dom_sf"/>
</dbReference>
<comment type="cofactor">
    <cofactor evidence="6">
        <name>Mg(2+)</name>
        <dbReference type="ChEBI" id="CHEBI:18420"/>
    </cofactor>
</comment>
<feature type="domain" description="PIN" evidence="7">
    <location>
        <begin position="6"/>
        <end position="130"/>
    </location>
</feature>
<feature type="binding site" evidence="6">
    <location>
        <position position="8"/>
    </location>
    <ligand>
        <name>Mg(2+)</name>
        <dbReference type="ChEBI" id="CHEBI:18420"/>
    </ligand>
</feature>
<dbReference type="InterPro" id="IPR002716">
    <property type="entry name" value="PIN_dom"/>
</dbReference>
<proteinExistence type="inferred from homology"/>
<name>A0AAF1JVT3_9PROT</name>
<evidence type="ECO:0000256" key="1">
    <source>
        <dbReference type="ARBA" id="ARBA00022649"/>
    </source>
</evidence>
<keyword evidence="1 6" id="KW-1277">Toxin-antitoxin system</keyword>
<evidence type="ECO:0000313" key="8">
    <source>
        <dbReference type="EMBL" id="MBR0654760.1"/>
    </source>
</evidence>
<protein>
    <recommendedName>
        <fullName evidence="6">Ribonuclease VapC</fullName>
        <shortName evidence="6">RNase VapC</shortName>
        <ecNumber evidence="6">3.1.-.-</ecNumber>
    </recommendedName>
    <alternativeName>
        <fullName evidence="6">Toxin VapC</fullName>
    </alternativeName>
</protein>
<reference evidence="8" key="1">
    <citation type="submission" date="2020-01" db="EMBL/GenBank/DDBJ databases">
        <authorList>
            <person name="Rat A."/>
        </authorList>
    </citation>
    <scope>NUCLEOTIDE SEQUENCE</scope>
    <source>
        <strain evidence="8">LMG 28251</strain>
    </source>
</reference>
<sequence length="139" mass="14915">MLTAFVLDASIAVAATLQDETNLAVALHLMGEAERLGAAVPALWPTELGNALLVASRRGRISDDQLRDALRRLLALNLRIEPADPVILWEGPITLALRHRLTLYDATYLDLAMRLGVPLASFDAALRAAATAEGITPLP</sequence>
<gene>
    <name evidence="6" type="primary">vapC</name>
    <name evidence="8" type="ORF">GXW79_06680</name>
</gene>
<dbReference type="RefSeq" id="WP_367614825.1">
    <property type="nucleotide sequence ID" value="NZ_JAAEDH010000005.1"/>
</dbReference>
<dbReference type="InterPro" id="IPR051619">
    <property type="entry name" value="TypeII_TA_RNase_PINc/VapC"/>
</dbReference>
<evidence type="ECO:0000256" key="5">
    <source>
        <dbReference type="ARBA" id="ARBA00022842"/>
    </source>
</evidence>
<dbReference type="Gene3D" id="3.40.50.1010">
    <property type="entry name" value="5'-nuclease"/>
    <property type="match status" value="1"/>
</dbReference>
<dbReference type="InterPro" id="IPR022907">
    <property type="entry name" value="VapC_family"/>
</dbReference>
<dbReference type="EC" id="3.1.-.-" evidence="6"/>
<evidence type="ECO:0000256" key="3">
    <source>
        <dbReference type="ARBA" id="ARBA00022723"/>
    </source>
</evidence>
<comment type="caution">
    <text evidence="8">The sequence shown here is derived from an EMBL/GenBank/DDBJ whole genome shotgun (WGS) entry which is preliminary data.</text>
</comment>
<dbReference type="HAMAP" id="MF_00265">
    <property type="entry name" value="VapC_Nob1"/>
    <property type="match status" value="1"/>
</dbReference>
<dbReference type="SUPFAM" id="SSF88723">
    <property type="entry name" value="PIN domain-like"/>
    <property type="match status" value="1"/>
</dbReference>
<dbReference type="GO" id="GO:0000287">
    <property type="term" value="F:magnesium ion binding"/>
    <property type="evidence" value="ECO:0007669"/>
    <property type="project" value="UniProtKB-UniRule"/>
</dbReference>
<reference evidence="8" key="2">
    <citation type="journal article" date="2021" name="Syst. Appl. Microbiol.">
        <title>Roseomonas hellenica sp. nov., isolated from roots of wild-growing Alkanna tinctoria.</title>
        <authorList>
            <person name="Rat A."/>
            <person name="Naranjo H.D."/>
            <person name="Lebbe L."/>
            <person name="Cnockaert M."/>
            <person name="Krigas N."/>
            <person name="Grigoriadou K."/>
            <person name="Maloupa E."/>
            <person name="Willems A."/>
        </authorList>
    </citation>
    <scope>NUCLEOTIDE SEQUENCE</scope>
    <source>
        <strain evidence="8">LMG 28251</strain>
    </source>
</reference>
<dbReference type="AlphaFoldDB" id="A0AAF1JVT3"/>
<organism evidence="8 9">
    <name type="scientific">Plastoroseomonas arctica</name>
    <dbReference type="NCBI Taxonomy" id="1509237"/>
    <lineage>
        <taxon>Bacteria</taxon>
        <taxon>Pseudomonadati</taxon>
        <taxon>Pseudomonadota</taxon>
        <taxon>Alphaproteobacteria</taxon>
        <taxon>Acetobacterales</taxon>
        <taxon>Acetobacteraceae</taxon>
        <taxon>Plastoroseomonas</taxon>
    </lineage>
</organism>
<keyword evidence="6" id="KW-0800">Toxin</keyword>
<dbReference type="GO" id="GO:0016787">
    <property type="term" value="F:hydrolase activity"/>
    <property type="evidence" value="ECO:0007669"/>
    <property type="project" value="UniProtKB-KW"/>
</dbReference>
<dbReference type="InterPro" id="IPR044153">
    <property type="entry name" value="PIN_Pae0151-like"/>
</dbReference>
<dbReference type="GO" id="GO:0090729">
    <property type="term" value="F:toxin activity"/>
    <property type="evidence" value="ECO:0007669"/>
    <property type="project" value="UniProtKB-KW"/>
</dbReference>
<dbReference type="PANTHER" id="PTHR35901:SF1">
    <property type="entry name" value="EXONUCLEASE VAPC9"/>
    <property type="match status" value="1"/>
</dbReference>
<dbReference type="GO" id="GO:0004540">
    <property type="term" value="F:RNA nuclease activity"/>
    <property type="evidence" value="ECO:0007669"/>
    <property type="project" value="InterPro"/>
</dbReference>
<dbReference type="Pfam" id="PF01850">
    <property type="entry name" value="PIN"/>
    <property type="match status" value="1"/>
</dbReference>
<keyword evidence="9" id="KW-1185">Reference proteome</keyword>
<keyword evidence="4 6" id="KW-0378">Hydrolase</keyword>
<dbReference type="PANTHER" id="PTHR35901">
    <property type="entry name" value="RIBONUCLEASE VAPC3"/>
    <property type="match status" value="1"/>
</dbReference>
<keyword evidence="2 6" id="KW-0540">Nuclease</keyword>